<proteinExistence type="predicted"/>
<evidence type="ECO:0000313" key="2">
    <source>
        <dbReference type="Proteomes" id="UP000020681"/>
    </source>
</evidence>
<sequence>MARPEEMARIVAFLLPDDSSMITGTTQIADGGTIAALW</sequence>
<gene>
    <name evidence="1" type="ORF">I551_4486</name>
</gene>
<name>A0ABP3ACL1_MYCUL</name>
<dbReference type="SUPFAM" id="SSF51735">
    <property type="entry name" value="NAD(P)-binding Rossmann-fold domains"/>
    <property type="match status" value="1"/>
</dbReference>
<dbReference type="Proteomes" id="UP000020681">
    <property type="component" value="Unassembled WGS sequence"/>
</dbReference>
<dbReference type="InterPro" id="IPR036291">
    <property type="entry name" value="NAD(P)-bd_dom_sf"/>
</dbReference>
<reference evidence="1 2" key="1">
    <citation type="submission" date="2014-01" db="EMBL/GenBank/DDBJ databases">
        <authorList>
            <person name="Dobos K."/>
            <person name="Lenaerts A."/>
            <person name="Ordway D."/>
            <person name="DeGroote M.A."/>
            <person name="Parker T."/>
            <person name="Sizemore C."/>
            <person name="Tallon L.J."/>
            <person name="Sadzewicz L.K."/>
            <person name="Sengamalay N."/>
            <person name="Fraser C.M."/>
            <person name="Hine E."/>
            <person name="Shefchek K.A."/>
            <person name="Das S.P."/>
            <person name="Tettelin H."/>
        </authorList>
    </citation>
    <scope>NUCLEOTIDE SEQUENCE [LARGE SCALE GENOMIC DNA]</scope>
    <source>
        <strain evidence="1 2">Harvey</strain>
    </source>
</reference>
<dbReference type="InterPro" id="IPR002347">
    <property type="entry name" value="SDR_fam"/>
</dbReference>
<comment type="caution">
    <text evidence="1">The sequence shown here is derived from an EMBL/GenBank/DDBJ whole genome shotgun (WGS) entry which is preliminary data.</text>
</comment>
<protein>
    <submittedName>
        <fullName evidence="1">Broad specificity reductase domain protein</fullName>
    </submittedName>
</protein>
<accession>A0ABP3ACL1</accession>
<dbReference type="Gene3D" id="3.40.50.720">
    <property type="entry name" value="NAD(P)-binding Rossmann-like Domain"/>
    <property type="match status" value="1"/>
</dbReference>
<keyword evidence="2" id="KW-1185">Reference proteome</keyword>
<dbReference type="EMBL" id="JAOL01000129">
    <property type="protein sequence ID" value="EUA89073.1"/>
    <property type="molecule type" value="Genomic_DNA"/>
</dbReference>
<evidence type="ECO:0000313" key="1">
    <source>
        <dbReference type="EMBL" id="EUA89073.1"/>
    </source>
</evidence>
<organism evidence="1 2">
    <name type="scientific">Mycobacterium ulcerans str. Harvey</name>
    <dbReference type="NCBI Taxonomy" id="1299332"/>
    <lineage>
        <taxon>Bacteria</taxon>
        <taxon>Bacillati</taxon>
        <taxon>Actinomycetota</taxon>
        <taxon>Actinomycetes</taxon>
        <taxon>Mycobacteriales</taxon>
        <taxon>Mycobacteriaceae</taxon>
        <taxon>Mycobacterium</taxon>
        <taxon>Mycobacterium ulcerans group</taxon>
    </lineage>
</organism>
<dbReference type="Pfam" id="PF13561">
    <property type="entry name" value="adh_short_C2"/>
    <property type="match status" value="1"/>
</dbReference>